<dbReference type="AlphaFoldDB" id="A0A371I1I0"/>
<sequence length="116" mass="13541">VSLLVASKIIKWQTRNLVLIKNLNVETRTRCEIRIVFSENNEITYMLASHCKIYEVQAYVIEMVGDFGIGTTIFQLHCYMIKLVESLKWLYQTFPRAHGNRKPQTLFIDQDQASTN</sequence>
<dbReference type="Proteomes" id="UP000257109">
    <property type="component" value="Unassembled WGS sequence"/>
</dbReference>
<organism evidence="1 2">
    <name type="scientific">Mucuna pruriens</name>
    <name type="common">Velvet bean</name>
    <name type="synonym">Dolichos pruriens</name>
    <dbReference type="NCBI Taxonomy" id="157652"/>
    <lineage>
        <taxon>Eukaryota</taxon>
        <taxon>Viridiplantae</taxon>
        <taxon>Streptophyta</taxon>
        <taxon>Embryophyta</taxon>
        <taxon>Tracheophyta</taxon>
        <taxon>Spermatophyta</taxon>
        <taxon>Magnoliopsida</taxon>
        <taxon>eudicotyledons</taxon>
        <taxon>Gunneridae</taxon>
        <taxon>Pentapetalae</taxon>
        <taxon>rosids</taxon>
        <taxon>fabids</taxon>
        <taxon>Fabales</taxon>
        <taxon>Fabaceae</taxon>
        <taxon>Papilionoideae</taxon>
        <taxon>50 kb inversion clade</taxon>
        <taxon>NPAAA clade</taxon>
        <taxon>indigoferoid/millettioid clade</taxon>
        <taxon>Phaseoleae</taxon>
        <taxon>Mucuna</taxon>
    </lineage>
</organism>
<keyword evidence="2" id="KW-1185">Reference proteome</keyword>
<accession>A0A371I1I0</accession>
<reference evidence="1" key="1">
    <citation type="submission" date="2018-05" db="EMBL/GenBank/DDBJ databases">
        <title>Draft genome of Mucuna pruriens seed.</title>
        <authorList>
            <person name="Nnadi N.E."/>
            <person name="Vos R."/>
            <person name="Hasami M.H."/>
            <person name="Devisetty U.K."/>
            <person name="Aguiy J.C."/>
        </authorList>
    </citation>
    <scope>NUCLEOTIDE SEQUENCE [LARGE SCALE GENOMIC DNA]</scope>
    <source>
        <strain evidence="1">JCA_2017</strain>
    </source>
</reference>
<gene>
    <name evidence="1" type="ORF">CR513_06854</name>
</gene>
<dbReference type="EMBL" id="QJKJ01001190">
    <property type="protein sequence ID" value="RDY08883.1"/>
    <property type="molecule type" value="Genomic_DNA"/>
</dbReference>
<evidence type="ECO:0000313" key="2">
    <source>
        <dbReference type="Proteomes" id="UP000257109"/>
    </source>
</evidence>
<protein>
    <submittedName>
        <fullName evidence="1">Uncharacterized protein</fullName>
    </submittedName>
</protein>
<name>A0A371I1I0_MUCPR</name>
<feature type="non-terminal residue" evidence="1">
    <location>
        <position position="1"/>
    </location>
</feature>
<comment type="caution">
    <text evidence="1">The sequence shown here is derived from an EMBL/GenBank/DDBJ whole genome shotgun (WGS) entry which is preliminary data.</text>
</comment>
<dbReference type="OrthoDB" id="2402896at2759"/>
<evidence type="ECO:0000313" key="1">
    <source>
        <dbReference type="EMBL" id="RDY08883.1"/>
    </source>
</evidence>
<proteinExistence type="predicted"/>